<gene>
    <name evidence="1" type="ORF">KUCAC02_003393</name>
</gene>
<accession>A0ACB9WM78</accession>
<name>A0ACB9WM78_CHAAC</name>
<dbReference type="Proteomes" id="UP001057452">
    <property type="component" value="Chromosome 14"/>
</dbReference>
<keyword evidence="2" id="KW-1185">Reference proteome</keyword>
<feature type="non-terminal residue" evidence="1">
    <location>
        <position position="1"/>
    </location>
</feature>
<reference evidence="1" key="1">
    <citation type="submission" date="2022-05" db="EMBL/GenBank/DDBJ databases">
        <title>Chromosome-level genome of Chaenocephalus aceratus.</title>
        <authorList>
            <person name="Park H."/>
        </authorList>
    </citation>
    <scope>NUCLEOTIDE SEQUENCE</scope>
    <source>
        <strain evidence="1">KU_202001</strain>
    </source>
</reference>
<organism evidence="1 2">
    <name type="scientific">Chaenocephalus aceratus</name>
    <name type="common">Blackfin icefish</name>
    <name type="synonym">Chaenichthys aceratus</name>
    <dbReference type="NCBI Taxonomy" id="36190"/>
    <lineage>
        <taxon>Eukaryota</taxon>
        <taxon>Metazoa</taxon>
        <taxon>Chordata</taxon>
        <taxon>Craniata</taxon>
        <taxon>Vertebrata</taxon>
        <taxon>Euteleostomi</taxon>
        <taxon>Actinopterygii</taxon>
        <taxon>Neopterygii</taxon>
        <taxon>Teleostei</taxon>
        <taxon>Neoteleostei</taxon>
        <taxon>Acanthomorphata</taxon>
        <taxon>Eupercaria</taxon>
        <taxon>Perciformes</taxon>
        <taxon>Notothenioidei</taxon>
        <taxon>Channichthyidae</taxon>
        <taxon>Chaenocephalus</taxon>
    </lineage>
</organism>
<sequence length="54" mass="5778">ERWERGDKGRQGDKGGGTREEESGRKKNTTGGDGQRQTGLRGEGAKEGGRETAC</sequence>
<proteinExistence type="predicted"/>
<comment type="caution">
    <text evidence="1">The sequence shown here is derived from an EMBL/GenBank/DDBJ whole genome shotgun (WGS) entry which is preliminary data.</text>
</comment>
<dbReference type="EMBL" id="CM043798">
    <property type="protein sequence ID" value="KAI4814188.1"/>
    <property type="molecule type" value="Genomic_DNA"/>
</dbReference>
<protein>
    <submittedName>
        <fullName evidence="1">Uncharacterized protein</fullName>
    </submittedName>
</protein>
<feature type="non-terminal residue" evidence="1">
    <location>
        <position position="54"/>
    </location>
</feature>
<evidence type="ECO:0000313" key="2">
    <source>
        <dbReference type="Proteomes" id="UP001057452"/>
    </source>
</evidence>
<evidence type="ECO:0000313" key="1">
    <source>
        <dbReference type="EMBL" id="KAI4814188.1"/>
    </source>
</evidence>